<evidence type="ECO:0000256" key="1">
    <source>
        <dbReference type="ARBA" id="ARBA00022679"/>
    </source>
</evidence>
<comment type="caution">
    <text evidence="4">The sequence shown here is derived from an EMBL/GenBank/DDBJ whole genome shotgun (WGS) entry which is preliminary data.</text>
</comment>
<dbReference type="RefSeq" id="WP_122202337.1">
    <property type="nucleotide sequence ID" value="NZ_CABJFV010000033.1"/>
</dbReference>
<dbReference type="SUPFAM" id="SSF51161">
    <property type="entry name" value="Trimeric LpxA-like enzymes"/>
    <property type="match status" value="1"/>
</dbReference>
<reference evidence="4 5" key="1">
    <citation type="submission" date="2018-08" db="EMBL/GenBank/DDBJ databases">
        <title>A genome reference for cultivated species of the human gut microbiota.</title>
        <authorList>
            <person name="Zou Y."/>
            <person name="Xue W."/>
            <person name="Luo G."/>
        </authorList>
    </citation>
    <scope>NUCLEOTIDE SEQUENCE [LARGE SCALE GENOMIC DNA]</scope>
    <source>
        <strain evidence="4 5">AM40-30BH</strain>
    </source>
</reference>
<dbReference type="EMBL" id="QSGO01000033">
    <property type="protein sequence ID" value="RHB29227.1"/>
    <property type="molecule type" value="Genomic_DNA"/>
</dbReference>
<dbReference type="Pfam" id="PF00132">
    <property type="entry name" value="Hexapep"/>
    <property type="match status" value="1"/>
</dbReference>
<accession>A0A413V6L3</accession>
<evidence type="ECO:0000256" key="2">
    <source>
        <dbReference type="ARBA" id="ARBA00022737"/>
    </source>
</evidence>
<dbReference type="PANTHER" id="PTHR23416">
    <property type="entry name" value="SIALIC ACID SYNTHASE-RELATED"/>
    <property type="match status" value="1"/>
</dbReference>
<keyword evidence="3 4" id="KW-0012">Acyltransferase</keyword>
<dbReference type="InterPro" id="IPR018357">
    <property type="entry name" value="Hexapep_transf_CS"/>
</dbReference>
<protein>
    <submittedName>
        <fullName evidence="4">Acyltransferase</fullName>
    </submittedName>
</protein>
<dbReference type="InterPro" id="IPR001451">
    <property type="entry name" value="Hexapep"/>
</dbReference>
<evidence type="ECO:0000313" key="5">
    <source>
        <dbReference type="Proteomes" id="UP000284379"/>
    </source>
</evidence>
<dbReference type="InterPro" id="IPR051159">
    <property type="entry name" value="Hexapeptide_acetyltransf"/>
</dbReference>
<dbReference type="AlphaFoldDB" id="A0A413V6L3"/>
<dbReference type="Gene3D" id="2.160.10.10">
    <property type="entry name" value="Hexapeptide repeat proteins"/>
    <property type="match status" value="1"/>
</dbReference>
<dbReference type="InterPro" id="IPR011004">
    <property type="entry name" value="Trimer_LpxA-like_sf"/>
</dbReference>
<evidence type="ECO:0000313" key="4">
    <source>
        <dbReference type="EMBL" id="RHB29227.1"/>
    </source>
</evidence>
<proteinExistence type="predicted"/>
<keyword evidence="2" id="KW-0677">Repeat</keyword>
<dbReference type="GO" id="GO:0016746">
    <property type="term" value="F:acyltransferase activity"/>
    <property type="evidence" value="ECO:0007669"/>
    <property type="project" value="UniProtKB-KW"/>
</dbReference>
<keyword evidence="1 4" id="KW-0808">Transferase</keyword>
<dbReference type="Proteomes" id="UP000284379">
    <property type="component" value="Unassembled WGS sequence"/>
</dbReference>
<sequence length="187" mass="20430">MNIVDKIKRRLIYERDKRSIFKTFKDKGGRLALNTKLSIQGTFSVGRNVVIQSEGIDNITRSQIVILPGALLEIDDNVGMTQISITCKNYIHIGSNVKIGAGTMIYDTNFHNTDWQVRRNHEQDLLTAKNAPVVIEDDVFIGARSIIGKGVTIGARTIIAAGSVVVKGIPADCIAGGNPCQVIKQIL</sequence>
<organism evidence="4 5">
    <name type="scientific">Bacteroides nordii</name>
    <dbReference type="NCBI Taxonomy" id="291645"/>
    <lineage>
        <taxon>Bacteria</taxon>
        <taxon>Pseudomonadati</taxon>
        <taxon>Bacteroidota</taxon>
        <taxon>Bacteroidia</taxon>
        <taxon>Bacteroidales</taxon>
        <taxon>Bacteroidaceae</taxon>
        <taxon>Bacteroides</taxon>
    </lineage>
</organism>
<gene>
    <name evidence="4" type="ORF">DW888_20005</name>
</gene>
<name>A0A413V6L3_9BACE</name>
<evidence type="ECO:0000256" key="3">
    <source>
        <dbReference type="ARBA" id="ARBA00023315"/>
    </source>
</evidence>
<dbReference type="PROSITE" id="PS00101">
    <property type="entry name" value="HEXAPEP_TRANSFERASES"/>
    <property type="match status" value="1"/>
</dbReference>